<accession>A0A8D9EHD5</accession>
<dbReference type="PROSITE" id="PS51673">
    <property type="entry name" value="SUZ"/>
    <property type="match status" value="1"/>
</dbReference>
<dbReference type="PROSITE" id="PS51938">
    <property type="entry name" value="SUZ_C"/>
    <property type="match status" value="1"/>
</dbReference>
<evidence type="ECO:0000259" key="5">
    <source>
        <dbReference type="PROSITE" id="PS51938"/>
    </source>
</evidence>
<dbReference type="InterPro" id="IPR039228">
    <property type="entry name" value="SZRD1"/>
</dbReference>
<dbReference type="EMBL" id="HBUF01175132">
    <property type="protein sequence ID" value="CAG6653795.1"/>
    <property type="molecule type" value="Transcribed_RNA"/>
</dbReference>
<feature type="region of interest" description="Disordered" evidence="3">
    <location>
        <begin position="72"/>
        <end position="92"/>
    </location>
</feature>
<evidence type="ECO:0000259" key="4">
    <source>
        <dbReference type="PROSITE" id="PS51673"/>
    </source>
</evidence>
<dbReference type="PANTHER" id="PTHR31796">
    <property type="entry name" value="SUZ DOMAIN-CONTAINING PROTEIN 1"/>
    <property type="match status" value="1"/>
</dbReference>
<protein>
    <recommendedName>
        <fullName evidence="2">SUZ RNA-binding domain-containing</fullName>
    </recommendedName>
</protein>
<dbReference type="PANTHER" id="PTHR31796:SF2">
    <property type="entry name" value="SUZ DOMAIN-CONTAINING PROTEIN 1"/>
    <property type="match status" value="1"/>
</dbReference>
<feature type="region of interest" description="Disordered" evidence="3">
    <location>
        <begin position="154"/>
        <end position="174"/>
    </location>
</feature>
<organism evidence="6">
    <name type="scientific">Cacopsylla melanoneura</name>
    <dbReference type="NCBI Taxonomy" id="428564"/>
    <lineage>
        <taxon>Eukaryota</taxon>
        <taxon>Metazoa</taxon>
        <taxon>Ecdysozoa</taxon>
        <taxon>Arthropoda</taxon>
        <taxon>Hexapoda</taxon>
        <taxon>Insecta</taxon>
        <taxon>Pterygota</taxon>
        <taxon>Neoptera</taxon>
        <taxon>Paraneoptera</taxon>
        <taxon>Hemiptera</taxon>
        <taxon>Sternorrhyncha</taxon>
        <taxon>Psylloidea</taxon>
        <taxon>Psyllidae</taxon>
        <taxon>Psyllinae</taxon>
        <taxon>Cacopsylla</taxon>
    </lineage>
</organism>
<dbReference type="Pfam" id="PF12901">
    <property type="entry name" value="SUZ-C"/>
    <property type="match status" value="1"/>
</dbReference>
<reference evidence="6" key="1">
    <citation type="submission" date="2021-05" db="EMBL/GenBank/DDBJ databases">
        <authorList>
            <person name="Alioto T."/>
            <person name="Alioto T."/>
            <person name="Gomez Garrido J."/>
        </authorList>
    </citation>
    <scope>NUCLEOTIDE SEQUENCE</scope>
</reference>
<evidence type="ECO:0000256" key="3">
    <source>
        <dbReference type="SAM" id="MobiDB-lite"/>
    </source>
</evidence>
<feature type="domain" description="SUZ" evidence="4">
    <location>
        <begin position="40"/>
        <end position="116"/>
    </location>
</feature>
<comment type="similarity">
    <text evidence="1">Belongs to the SZRD1 family.</text>
</comment>
<dbReference type="InterPro" id="IPR024642">
    <property type="entry name" value="SUZ-C"/>
</dbReference>
<sequence>MAEDSDTQECCDSWEELADSRILDKKLEKLHAKSSSLEETGSGKTTVSHVTVIPEDARLRYAFSEPTVRILKRPSKSAGDGEGLVNGDTNKRVVKTLQQREQEYAEARLRILGEAKSPNEDDSVFEEDTSVHQISQKLELLTRPSSFEQLDPLPVAILRPPRGPDGSSGFNQTR</sequence>
<evidence type="ECO:0000256" key="2">
    <source>
        <dbReference type="ARBA" id="ARBA00044802"/>
    </source>
</evidence>
<dbReference type="AlphaFoldDB" id="A0A8D9EHD5"/>
<dbReference type="InterPro" id="IPR024771">
    <property type="entry name" value="SUZ"/>
</dbReference>
<dbReference type="EMBL" id="HBUF01538213">
    <property type="protein sequence ID" value="CAG6754093.1"/>
    <property type="molecule type" value="Transcribed_RNA"/>
</dbReference>
<name>A0A8D9EHD5_9HEMI</name>
<evidence type="ECO:0000313" key="6">
    <source>
        <dbReference type="EMBL" id="CAG6754093.1"/>
    </source>
</evidence>
<feature type="domain" description="SUZ-C" evidence="5">
    <location>
        <begin position="135"/>
        <end position="174"/>
    </location>
</feature>
<evidence type="ECO:0000256" key="1">
    <source>
        <dbReference type="ARBA" id="ARBA00007124"/>
    </source>
</evidence>
<proteinExistence type="inferred from homology"/>
<dbReference type="Pfam" id="PF12752">
    <property type="entry name" value="SUZ"/>
    <property type="match status" value="1"/>
</dbReference>